<dbReference type="SUPFAM" id="SSF56436">
    <property type="entry name" value="C-type lectin-like"/>
    <property type="match status" value="1"/>
</dbReference>
<dbReference type="EMBL" id="NEDP02002292">
    <property type="protein sequence ID" value="OWF51313.1"/>
    <property type="molecule type" value="Genomic_DNA"/>
</dbReference>
<reference evidence="3 4" key="1">
    <citation type="journal article" date="2017" name="Nat. Ecol. Evol.">
        <title>Scallop genome provides insights into evolution of bilaterian karyotype and development.</title>
        <authorList>
            <person name="Wang S."/>
            <person name="Zhang J."/>
            <person name="Jiao W."/>
            <person name="Li J."/>
            <person name="Xun X."/>
            <person name="Sun Y."/>
            <person name="Guo X."/>
            <person name="Huan P."/>
            <person name="Dong B."/>
            <person name="Zhang L."/>
            <person name="Hu X."/>
            <person name="Sun X."/>
            <person name="Wang J."/>
            <person name="Zhao C."/>
            <person name="Wang Y."/>
            <person name="Wang D."/>
            <person name="Huang X."/>
            <person name="Wang R."/>
            <person name="Lv J."/>
            <person name="Li Y."/>
            <person name="Zhang Z."/>
            <person name="Liu B."/>
            <person name="Lu W."/>
            <person name="Hui Y."/>
            <person name="Liang J."/>
            <person name="Zhou Z."/>
            <person name="Hou R."/>
            <person name="Li X."/>
            <person name="Liu Y."/>
            <person name="Li H."/>
            <person name="Ning X."/>
            <person name="Lin Y."/>
            <person name="Zhao L."/>
            <person name="Xing Q."/>
            <person name="Dou J."/>
            <person name="Li Y."/>
            <person name="Mao J."/>
            <person name="Guo H."/>
            <person name="Dou H."/>
            <person name="Li T."/>
            <person name="Mu C."/>
            <person name="Jiang W."/>
            <person name="Fu Q."/>
            <person name="Fu X."/>
            <person name="Miao Y."/>
            <person name="Liu J."/>
            <person name="Yu Q."/>
            <person name="Li R."/>
            <person name="Liao H."/>
            <person name="Li X."/>
            <person name="Kong Y."/>
            <person name="Jiang Z."/>
            <person name="Chourrout D."/>
            <person name="Li R."/>
            <person name="Bao Z."/>
        </authorList>
    </citation>
    <scope>NUCLEOTIDE SEQUENCE [LARGE SCALE GENOMIC DNA]</scope>
    <source>
        <strain evidence="3 4">PY_sf001</strain>
    </source>
</reference>
<proteinExistence type="predicted"/>
<dbReference type="InterPro" id="IPR001304">
    <property type="entry name" value="C-type_lectin-like"/>
</dbReference>
<organism evidence="3 4">
    <name type="scientific">Mizuhopecten yessoensis</name>
    <name type="common">Japanese scallop</name>
    <name type="synonym">Patinopecten yessoensis</name>
    <dbReference type="NCBI Taxonomy" id="6573"/>
    <lineage>
        <taxon>Eukaryota</taxon>
        <taxon>Metazoa</taxon>
        <taxon>Spiralia</taxon>
        <taxon>Lophotrochozoa</taxon>
        <taxon>Mollusca</taxon>
        <taxon>Bivalvia</taxon>
        <taxon>Autobranchia</taxon>
        <taxon>Pteriomorphia</taxon>
        <taxon>Pectinida</taxon>
        <taxon>Pectinoidea</taxon>
        <taxon>Pectinidae</taxon>
        <taxon>Mizuhopecten</taxon>
    </lineage>
</organism>
<dbReference type="InterPro" id="IPR016187">
    <property type="entry name" value="CTDL_fold"/>
</dbReference>
<dbReference type="InterPro" id="IPR003609">
    <property type="entry name" value="Pan_app"/>
</dbReference>
<dbReference type="CDD" id="cd00037">
    <property type="entry name" value="CLECT"/>
    <property type="match status" value="1"/>
</dbReference>
<dbReference type="AlphaFoldDB" id="A0A210QRG2"/>
<gene>
    <name evidence="3" type="ORF">KP79_PYT24665</name>
</gene>
<feature type="chain" id="PRO_5012668105" description="C-type lectin domain-containing protein" evidence="1">
    <location>
        <begin position="33"/>
        <end position="247"/>
    </location>
</feature>
<dbReference type="SMART" id="SM00034">
    <property type="entry name" value="CLECT"/>
    <property type="match status" value="1"/>
</dbReference>
<dbReference type="Gene3D" id="3.10.100.10">
    <property type="entry name" value="Mannose-Binding Protein A, subunit A"/>
    <property type="match status" value="1"/>
</dbReference>
<sequence>MSIAGKCYGNSFTSLAIAILIIFQINLCPVDADSMKMATFTSLKSVIANRRIDTDLVVEKMNYRKLNCMSDCLTDVNCESVGYHSNQKRCRLYRVLISGSDGVPENGWKYFSIREDFCPTENFTHNRIADVCYAISPERKPCGEAATICSSLSARLLVVDSQMKQDWARDLCVRQNIEGVHFDVYFEREGSALKLGSSGMDLTYTNWAIGQPDYGQPCIGMEAWHEWRWHDYVRSLEAGIICEIRRP</sequence>
<name>A0A210QRG2_MIZYE</name>
<feature type="domain" description="C-type lectin" evidence="2">
    <location>
        <begin position="128"/>
        <end position="243"/>
    </location>
</feature>
<keyword evidence="1" id="KW-0732">Signal</keyword>
<evidence type="ECO:0000256" key="1">
    <source>
        <dbReference type="SAM" id="SignalP"/>
    </source>
</evidence>
<comment type="caution">
    <text evidence="3">The sequence shown here is derived from an EMBL/GenBank/DDBJ whole genome shotgun (WGS) entry which is preliminary data.</text>
</comment>
<dbReference type="InterPro" id="IPR016186">
    <property type="entry name" value="C-type_lectin-like/link_sf"/>
</dbReference>
<dbReference type="Pfam" id="PF00024">
    <property type="entry name" value="PAN_1"/>
    <property type="match status" value="1"/>
</dbReference>
<evidence type="ECO:0000313" key="3">
    <source>
        <dbReference type="EMBL" id="OWF51313.1"/>
    </source>
</evidence>
<evidence type="ECO:0000313" key="4">
    <source>
        <dbReference type="Proteomes" id="UP000242188"/>
    </source>
</evidence>
<dbReference type="Proteomes" id="UP000242188">
    <property type="component" value="Unassembled WGS sequence"/>
</dbReference>
<accession>A0A210QRG2</accession>
<dbReference type="OrthoDB" id="6070951at2759"/>
<feature type="signal peptide" evidence="1">
    <location>
        <begin position="1"/>
        <end position="32"/>
    </location>
</feature>
<dbReference type="PROSITE" id="PS50041">
    <property type="entry name" value="C_TYPE_LECTIN_2"/>
    <property type="match status" value="1"/>
</dbReference>
<protein>
    <recommendedName>
        <fullName evidence="2">C-type lectin domain-containing protein</fullName>
    </recommendedName>
</protein>
<evidence type="ECO:0000259" key="2">
    <source>
        <dbReference type="PROSITE" id="PS50041"/>
    </source>
</evidence>
<keyword evidence="4" id="KW-1185">Reference proteome</keyword>